<sequence length="321" mass="36176">MFSAPRCPRRPPLAALANPEHRGHGRYKRKEEKGRKEGEAPRVVLDQLDYMHVNTVSPHRAVTLRLTSEGDKKTKKTSVEILPSVPRTPRRVERLYASARGELLGRSDGNTSVGGGQASKSSDGGNIFRGRLMSSLLREEMQRVLFRPAKQRLVEFIEIEEPTQGRHFLCVAVAKNKVVQVSIVRCQISQPSLKSGSKSSLTTRSNIQDSYRRTEMWSLQDLTLVDGRDPDVDDPCFLLHFDKVRTVTAISCSAKYAFVRALVALSDQHCQRSLNLRNFDWTYIKPTSFYSNRGDCVVLTQICFYAFNLVCLSMCPVPLDA</sequence>
<reference evidence="3 4" key="1">
    <citation type="submission" date="2017-12" db="EMBL/GenBank/DDBJ databases">
        <title>Integrating genomic resources of turbot (Scophthalmus maximus) in depth evaluation of genetic and physical mapping variation across individuals.</title>
        <authorList>
            <person name="Martinez P."/>
        </authorList>
    </citation>
    <scope>NUCLEOTIDE SEQUENCE [LARGE SCALE GENOMIC DNA]</scope>
</reference>
<feature type="region of interest" description="Disordered" evidence="1">
    <location>
        <begin position="1"/>
        <end position="40"/>
    </location>
</feature>
<organism evidence="3 4">
    <name type="scientific">Scophthalmus maximus</name>
    <name type="common">Turbot</name>
    <name type="synonym">Psetta maxima</name>
    <dbReference type="NCBI Taxonomy" id="52904"/>
    <lineage>
        <taxon>Eukaryota</taxon>
        <taxon>Metazoa</taxon>
        <taxon>Chordata</taxon>
        <taxon>Craniata</taxon>
        <taxon>Vertebrata</taxon>
        <taxon>Euteleostomi</taxon>
        <taxon>Actinopterygii</taxon>
        <taxon>Neopterygii</taxon>
        <taxon>Teleostei</taxon>
        <taxon>Neoteleostei</taxon>
        <taxon>Acanthomorphata</taxon>
        <taxon>Carangaria</taxon>
        <taxon>Pleuronectiformes</taxon>
        <taxon>Pleuronectoidei</taxon>
        <taxon>Scophthalmidae</taxon>
        <taxon>Scophthalmus</taxon>
    </lineage>
</organism>
<dbReference type="Pfam" id="PF15277">
    <property type="entry name" value="Sec3-PIP2_bind"/>
    <property type="match status" value="1"/>
</dbReference>
<dbReference type="Proteomes" id="UP000246464">
    <property type="component" value="Chromosome 8"/>
</dbReference>
<evidence type="ECO:0000259" key="2">
    <source>
        <dbReference type="SMART" id="SM01313"/>
    </source>
</evidence>
<evidence type="ECO:0000313" key="4">
    <source>
        <dbReference type="Proteomes" id="UP000246464"/>
    </source>
</evidence>
<dbReference type="EMBL" id="CP026250">
    <property type="protein sequence ID" value="AWP05710.1"/>
    <property type="molecule type" value="Genomic_DNA"/>
</dbReference>
<dbReference type="SMART" id="SM01313">
    <property type="entry name" value="Sec3-PIP2_bind"/>
    <property type="match status" value="1"/>
</dbReference>
<protein>
    <submittedName>
        <fullName evidence="3">Putative exocyst complex component 1-like</fullName>
    </submittedName>
</protein>
<keyword evidence="4" id="KW-1185">Reference proteome</keyword>
<name>A0A2U9BPS7_SCOMX</name>
<gene>
    <name evidence="3" type="ORF">SMAX5B_007517</name>
</gene>
<proteinExistence type="predicted"/>
<dbReference type="InterPro" id="IPR028258">
    <property type="entry name" value="Sec3-PIP2_bind"/>
</dbReference>
<feature type="compositionally biased region" description="Basic and acidic residues" evidence="1">
    <location>
        <begin position="29"/>
        <end position="40"/>
    </location>
</feature>
<feature type="domain" description="Exocyst complex component Sec3 PIP2-binding N-terminal" evidence="2">
    <location>
        <begin position="162"/>
        <end position="269"/>
    </location>
</feature>
<evidence type="ECO:0000313" key="3">
    <source>
        <dbReference type="EMBL" id="AWP05710.1"/>
    </source>
</evidence>
<feature type="region of interest" description="Disordered" evidence="1">
    <location>
        <begin position="103"/>
        <end position="126"/>
    </location>
</feature>
<feature type="compositionally biased region" description="Low complexity" evidence="1">
    <location>
        <begin position="1"/>
        <end position="17"/>
    </location>
</feature>
<dbReference type="AlphaFoldDB" id="A0A2U9BPS7"/>
<evidence type="ECO:0000256" key="1">
    <source>
        <dbReference type="SAM" id="MobiDB-lite"/>
    </source>
</evidence>
<dbReference type="STRING" id="52904.ENSSMAP00000021678"/>
<accession>A0A2U9BPS7</accession>